<organism evidence="4 5">
    <name type="scientific">Agrococcus sediminis</name>
    <dbReference type="NCBI Taxonomy" id="2599924"/>
    <lineage>
        <taxon>Bacteria</taxon>
        <taxon>Bacillati</taxon>
        <taxon>Actinomycetota</taxon>
        <taxon>Actinomycetes</taxon>
        <taxon>Micrococcales</taxon>
        <taxon>Microbacteriaceae</taxon>
        <taxon>Agrococcus</taxon>
    </lineage>
</organism>
<feature type="transmembrane region" description="Helical" evidence="2">
    <location>
        <begin position="228"/>
        <end position="249"/>
    </location>
</feature>
<feature type="domain" description="Transglutaminase-like" evidence="3">
    <location>
        <begin position="480"/>
        <end position="549"/>
    </location>
</feature>
<dbReference type="Proteomes" id="UP000323221">
    <property type="component" value="Unassembled WGS sequence"/>
</dbReference>
<accession>A0A5M8Q831</accession>
<evidence type="ECO:0000256" key="2">
    <source>
        <dbReference type="SAM" id="Phobius"/>
    </source>
</evidence>
<dbReference type="EMBL" id="VOIR01000015">
    <property type="protein sequence ID" value="KAA6432077.1"/>
    <property type="molecule type" value="Genomic_DNA"/>
</dbReference>
<feature type="compositionally biased region" description="Basic and acidic residues" evidence="1">
    <location>
        <begin position="1"/>
        <end position="10"/>
    </location>
</feature>
<keyword evidence="5" id="KW-1185">Reference proteome</keyword>
<dbReference type="InterPro" id="IPR038765">
    <property type="entry name" value="Papain-like_cys_pep_sf"/>
</dbReference>
<feature type="transmembrane region" description="Helical" evidence="2">
    <location>
        <begin position="89"/>
        <end position="108"/>
    </location>
</feature>
<feature type="region of interest" description="Disordered" evidence="1">
    <location>
        <begin position="1"/>
        <end position="25"/>
    </location>
</feature>
<keyword evidence="2" id="KW-0812">Transmembrane</keyword>
<gene>
    <name evidence="4" type="ORF">FQ330_09865</name>
</gene>
<feature type="transmembrane region" description="Helical" evidence="2">
    <location>
        <begin position="199"/>
        <end position="216"/>
    </location>
</feature>
<keyword evidence="2" id="KW-0472">Membrane</keyword>
<dbReference type="OrthoDB" id="9804023at2"/>
<dbReference type="InterPro" id="IPR052901">
    <property type="entry name" value="Bact_TGase-like"/>
</dbReference>
<dbReference type="InterPro" id="IPR002931">
    <property type="entry name" value="Transglutaminase-like"/>
</dbReference>
<feature type="transmembrane region" description="Helical" evidence="2">
    <location>
        <begin position="35"/>
        <end position="52"/>
    </location>
</feature>
<feature type="region of interest" description="Disordered" evidence="1">
    <location>
        <begin position="544"/>
        <end position="611"/>
    </location>
</feature>
<dbReference type="InterPro" id="IPR021878">
    <property type="entry name" value="TgpA_N"/>
</dbReference>
<dbReference type="Pfam" id="PF01841">
    <property type="entry name" value="Transglut_core"/>
    <property type="match status" value="1"/>
</dbReference>
<sequence>MSTVARERPAARPTGAPAGVPPRAELPAEHGRRRLRAGPVETVALAVLPVAWLWSTQEVLGQDWLWPVVGAVVSMALVAGLVRAVWPAFAGTAAAALVGAGWVTAVSAPDEALLGVIPTPEALRATMAVLGEGVQSIAWALSTPIDAEGAVLAAVVAAAVVLTVFVDLLGHGLRAPAIAVLCCAVALVLPIAFRIDVPWFHALPGVAAAALALAAPTIDDRVALGRGWVAPVALVAVAAVLAAAVPLVAPSPRESTLDLPTVEDLLRPTTPVLRTDIELGDELRRPEARPVFTYSTTDGGPIVTRLMTLPLAGPDGFLALPPEAAQPSPLVEGADLGLAMQMTVRMSDVRAEGLPTPERASGVEPPEGARWDDANDALRIEGSLETAGLEYVAAGSRSTPLAELAGAASTGHDELLALPDAAAAIGRQGAALVQPGMTAAERVRAVHAFMTEGVWDYSEQLDLPGFGGAGGDGWAALEGFLETRSGYCVHYASATAALLRGAGVPTRVVVGFLPGSEISGGFAVSTNDMHAWAESWVDGHGWVRVETTPGAGAGDASPSPEDDEQTQAPTRTPEPTPTDAAPTSTPTPSAAPSPGAPEPGASDAPGEGAGPGGIDPAVLRAWLLGIGALLLLALPWAVRQAQRAVRLRRGAPGAWQELRAALADAGVRLPASATPGDVQAAIAARVPPDAAAAADRVRLAAERAAFAGGPREPGACDADVRIAARGLVASLPPWRRALSTALPPSLVRVVPPLDVA</sequence>
<feature type="compositionally biased region" description="Low complexity" evidence="1">
    <location>
        <begin position="11"/>
        <end position="23"/>
    </location>
</feature>
<dbReference type="PANTHER" id="PTHR42736">
    <property type="entry name" value="PROTEIN-GLUTAMINE GAMMA-GLUTAMYLTRANSFERASE"/>
    <property type="match status" value="1"/>
</dbReference>
<name>A0A5M8Q831_9MICO</name>
<evidence type="ECO:0000259" key="3">
    <source>
        <dbReference type="SMART" id="SM00460"/>
    </source>
</evidence>
<dbReference type="PANTHER" id="PTHR42736:SF1">
    <property type="entry name" value="PROTEIN-GLUTAMINE GAMMA-GLUTAMYLTRANSFERASE"/>
    <property type="match status" value="1"/>
</dbReference>
<feature type="compositionally biased region" description="Low complexity" evidence="1">
    <location>
        <begin position="568"/>
        <end position="588"/>
    </location>
</feature>
<evidence type="ECO:0000256" key="1">
    <source>
        <dbReference type="SAM" id="MobiDB-lite"/>
    </source>
</evidence>
<dbReference type="SUPFAM" id="SSF54001">
    <property type="entry name" value="Cysteine proteinases"/>
    <property type="match status" value="1"/>
</dbReference>
<evidence type="ECO:0000313" key="5">
    <source>
        <dbReference type="Proteomes" id="UP000323221"/>
    </source>
</evidence>
<feature type="transmembrane region" description="Helical" evidence="2">
    <location>
        <begin position="64"/>
        <end position="82"/>
    </location>
</feature>
<protein>
    <submittedName>
        <fullName evidence="4">Transglutaminase domain-containing protein</fullName>
    </submittedName>
</protein>
<dbReference type="Gene3D" id="3.10.620.30">
    <property type="match status" value="1"/>
</dbReference>
<evidence type="ECO:0000313" key="4">
    <source>
        <dbReference type="EMBL" id="KAA6432077.1"/>
    </source>
</evidence>
<dbReference type="AlphaFoldDB" id="A0A5M8Q831"/>
<proteinExistence type="predicted"/>
<comment type="caution">
    <text evidence="4">The sequence shown here is derived from an EMBL/GenBank/DDBJ whole genome shotgun (WGS) entry which is preliminary data.</text>
</comment>
<reference evidence="4 5" key="1">
    <citation type="submission" date="2019-08" db="EMBL/GenBank/DDBJ databases">
        <title>Agrococcus lahaulensis sp. nov., isolated from a cold desert of the Indian Himalayas.</title>
        <authorList>
            <person name="Qu J.H."/>
        </authorList>
    </citation>
    <scope>NUCLEOTIDE SEQUENCE [LARGE SCALE GENOMIC DNA]</scope>
    <source>
        <strain evidence="4 5">NS18</strain>
    </source>
</reference>
<keyword evidence="2" id="KW-1133">Transmembrane helix</keyword>
<dbReference type="Pfam" id="PF11992">
    <property type="entry name" value="TgpA_N"/>
    <property type="match status" value="1"/>
</dbReference>
<dbReference type="SMART" id="SM00460">
    <property type="entry name" value="TGc"/>
    <property type="match status" value="1"/>
</dbReference>
<feature type="transmembrane region" description="Helical" evidence="2">
    <location>
        <begin position="149"/>
        <end position="169"/>
    </location>
</feature>
<feature type="transmembrane region" description="Helical" evidence="2">
    <location>
        <begin position="619"/>
        <end position="638"/>
    </location>
</feature>
<dbReference type="RefSeq" id="WP_146357171.1">
    <property type="nucleotide sequence ID" value="NZ_VOIR01000015.1"/>
</dbReference>
<feature type="transmembrane region" description="Helical" evidence="2">
    <location>
        <begin position="176"/>
        <end position="193"/>
    </location>
</feature>